<dbReference type="STRING" id="1073089.A0A1L9RTU7"/>
<gene>
    <name evidence="2" type="ORF">ASPWEDRAFT_168263</name>
</gene>
<dbReference type="AlphaFoldDB" id="A0A1L9RTU7"/>
<dbReference type="EMBL" id="KV878210">
    <property type="protein sequence ID" value="OJJ38350.1"/>
    <property type="molecule type" value="Genomic_DNA"/>
</dbReference>
<keyword evidence="3" id="KW-1185">Reference proteome</keyword>
<evidence type="ECO:0008006" key="4">
    <source>
        <dbReference type="Google" id="ProtNLM"/>
    </source>
</evidence>
<feature type="region of interest" description="Disordered" evidence="1">
    <location>
        <begin position="100"/>
        <end position="140"/>
    </location>
</feature>
<dbReference type="GO" id="GO:0061630">
    <property type="term" value="F:ubiquitin protein ligase activity"/>
    <property type="evidence" value="ECO:0007669"/>
    <property type="project" value="InterPro"/>
</dbReference>
<accession>A0A1L9RTU7</accession>
<sequence>MDQPLSHQNTLSSILKVYPLDEHRCLGYTLSNRRRCMNPTNATSRNTASSLLERGTRMLEQAESIDSLLECLAPMVLCRRYHQNQARGLASRWKEKVTTHIREQEARREAESQAEVEDEAEEHSEEEQGELNLGIEPPPDATWRGSIIPGFRTSSGHVTWSDVFEGNHDIQTRPQTENVEERRESNTETVSTREERQQEISRVETPSRTHTVSISTRIPERKGITRRPIEGDCGICILPLLDETVQPAGDTQAGDDDADYESDTGDESDSASSVATVSIEESEELVWCKARCGINYHRNCLKTWIDTFRGKPGHSPTCPTCRSVWRR</sequence>
<evidence type="ECO:0000313" key="2">
    <source>
        <dbReference type="EMBL" id="OJJ38350.1"/>
    </source>
</evidence>
<reference evidence="3" key="1">
    <citation type="journal article" date="2017" name="Genome Biol.">
        <title>Comparative genomics reveals high biological diversity and specific adaptations in the industrially and medically important fungal genus Aspergillus.</title>
        <authorList>
            <person name="de Vries R.P."/>
            <person name="Riley R."/>
            <person name="Wiebenga A."/>
            <person name="Aguilar-Osorio G."/>
            <person name="Amillis S."/>
            <person name="Uchima C.A."/>
            <person name="Anderluh G."/>
            <person name="Asadollahi M."/>
            <person name="Askin M."/>
            <person name="Barry K."/>
            <person name="Battaglia E."/>
            <person name="Bayram O."/>
            <person name="Benocci T."/>
            <person name="Braus-Stromeyer S.A."/>
            <person name="Caldana C."/>
            <person name="Canovas D."/>
            <person name="Cerqueira G.C."/>
            <person name="Chen F."/>
            <person name="Chen W."/>
            <person name="Choi C."/>
            <person name="Clum A."/>
            <person name="Dos Santos R.A."/>
            <person name="Damasio A.R."/>
            <person name="Diallinas G."/>
            <person name="Emri T."/>
            <person name="Fekete E."/>
            <person name="Flipphi M."/>
            <person name="Freyberg S."/>
            <person name="Gallo A."/>
            <person name="Gournas C."/>
            <person name="Habgood R."/>
            <person name="Hainaut M."/>
            <person name="Harispe M.L."/>
            <person name="Henrissat B."/>
            <person name="Hilden K.S."/>
            <person name="Hope R."/>
            <person name="Hossain A."/>
            <person name="Karabika E."/>
            <person name="Karaffa L."/>
            <person name="Karanyi Z."/>
            <person name="Krasevec N."/>
            <person name="Kuo A."/>
            <person name="Kusch H."/>
            <person name="LaButti K."/>
            <person name="Lagendijk E.L."/>
            <person name="Lapidus A."/>
            <person name="Levasseur A."/>
            <person name="Lindquist E."/>
            <person name="Lipzen A."/>
            <person name="Logrieco A.F."/>
            <person name="MacCabe A."/>
            <person name="Maekelae M.R."/>
            <person name="Malavazi I."/>
            <person name="Melin P."/>
            <person name="Meyer V."/>
            <person name="Mielnichuk N."/>
            <person name="Miskei M."/>
            <person name="Molnar A.P."/>
            <person name="Mule G."/>
            <person name="Ngan C.Y."/>
            <person name="Orejas M."/>
            <person name="Orosz E."/>
            <person name="Ouedraogo J.P."/>
            <person name="Overkamp K.M."/>
            <person name="Park H.-S."/>
            <person name="Perrone G."/>
            <person name="Piumi F."/>
            <person name="Punt P.J."/>
            <person name="Ram A.F."/>
            <person name="Ramon A."/>
            <person name="Rauscher S."/>
            <person name="Record E."/>
            <person name="Riano-Pachon D.M."/>
            <person name="Robert V."/>
            <person name="Roehrig J."/>
            <person name="Ruller R."/>
            <person name="Salamov A."/>
            <person name="Salih N.S."/>
            <person name="Samson R.A."/>
            <person name="Sandor E."/>
            <person name="Sanguinetti M."/>
            <person name="Schuetze T."/>
            <person name="Sepcic K."/>
            <person name="Shelest E."/>
            <person name="Sherlock G."/>
            <person name="Sophianopoulou V."/>
            <person name="Squina F.M."/>
            <person name="Sun H."/>
            <person name="Susca A."/>
            <person name="Todd R.B."/>
            <person name="Tsang A."/>
            <person name="Unkles S.E."/>
            <person name="van de Wiele N."/>
            <person name="van Rossen-Uffink D."/>
            <person name="Oliveira J.V."/>
            <person name="Vesth T.C."/>
            <person name="Visser J."/>
            <person name="Yu J.-H."/>
            <person name="Zhou M."/>
            <person name="Andersen M.R."/>
            <person name="Archer D.B."/>
            <person name="Baker S.E."/>
            <person name="Benoit I."/>
            <person name="Brakhage A.A."/>
            <person name="Braus G.H."/>
            <person name="Fischer R."/>
            <person name="Frisvad J.C."/>
            <person name="Goldman G.H."/>
            <person name="Houbraken J."/>
            <person name="Oakley B."/>
            <person name="Pocsi I."/>
            <person name="Scazzocchio C."/>
            <person name="Seiboth B."/>
            <person name="vanKuyk P.A."/>
            <person name="Wortman J."/>
            <person name="Dyer P.S."/>
            <person name="Grigoriev I.V."/>
        </authorList>
    </citation>
    <scope>NUCLEOTIDE SEQUENCE [LARGE SCALE GENOMIC DNA]</scope>
    <source>
        <strain evidence="3">DTO 134E9</strain>
    </source>
</reference>
<dbReference type="VEuPathDB" id="FungiDB:ASPWEDRAFT_168263"/>
<dbReference type="SUPFAM" id="SSF57850">
    <property type="entry name" value="RING/U-box"/>
    <property type="match status" value="1"/>
</dbReference>
<dbReference type="InterPro" id="IPR039903">
    <property type="entry name" value="Zswim2"/>
</dbReference>
<feature type="region of interest" description="Disordered" evidence="1">
    <location>
        <begin position="246"/>
        <end position="277"/>
    </location>
</feature>
<dbReference type="PANTHER" id="PTHR21540:SF0">
    <property type="entry name" value="PHD FAMILY PROTEIN"/>
    <property type="match status" value="1"/>
</dbReference>
<feature type="compositionally biased region" description="Basic and acidic residues" evidence="1">
    <location>
        <begin position="100"/>
        <end position="111"/>
    </location>
</feature>
<dbReference type="Proteomes" id="UP000184383">
    <property type="component" value="Unassembled WGS sequence"/>
</dbReference>
<feature type="compositionally biased region" description="Acidic residues" evidence="1">
    <location>
        <begin position="253"/>
        <end position="269"/>
    </location>
</feature>
<evidence type="ECO:0000313" key="3">
    <source>
        <dbReference type="Proteomes" id="UP000184383"/>
    </source>
</evidence>
<protein>
    <recommendedName>
        <fullName evidence="4">RING-type domain-containing protein</fullName>
    </recommendedName>
</protein>
<dbReference type="GeneID" id="63746126"/>
<feature type="compositionally biased region" description="Acidic residues" evidence="1">
    <location>
        <begin position="112"/>
        <end position="129"/>
    </location>
</feature>
<dbReference type="RefSeq" id="XP_040692026.1">
    <property type="nucleotide sequence ID" value="XM_040830278.1"/>
</dbReference>
<evidence type="ECO:0000256" key="1">
    <source>
        <dbReference type="SAM" id="MobiDB-lite"/>
    </source>
</evidence>
<dbReference type="InterPro" id="IPR013083">
    <property type="entry name" value="Znf_RING/FYVE/PHD"/>
</dbReference>
<dbReference type="OrthoDB" id="8062037at2759"/>
<name>A0A1L9RTU7_ASPWE</name>
<organism evidence="2 3">
    <name type="scientific">Aspergillus wentii DTO 134E9</name>
    <dbReference type="NCBI Taxonomy" id="1073089"/>
    <lineage>
        <taxon>Eukaryota</taxon>
        <taxon>Fungi</taxon>
        <taxon>Dikarya</taxon>
        <taxon>Ascomycota</taxon>
        <taxon>Pezizomycotina</taxon>
        <taxon>Eurotiomycetes</taxon>
        <taxon>Eurotiomycetidae</taxon>
        <taxon>Eurotiales</taxon>
        <taxon>Aspergillaceae</taxon>
        <taxon>Aspergillus</taxon>
        <taxon>Aspergillus subgen. Cremei</taxon>
    </lineage>
</organism>
<dbReference type="PANTHER" id="PTHR21540">
    <property type="entry name" value="RING FINGER AND SWIM DOMAIN-CONTAINING PROTEIN 2"/>
    <property type="match status" value="1"/>
</dbReference>
<feature type="compositionally biased region" description="Basic and acidic residues" evidence="1">
    <location>
        <begin position="179"/>
        <end position="207"/>
    </location>
</feature>
<dbReference type="Gene3D" id="3.30.40.10">
    <property type="entry name" value="Zinc/RING finger domain, C3HC4 (zinc finger)"/>
    <property type="match status" value="1"/>
</dbReference>
<proteinExistence type="predicted"/>
<feature type="region of interest" description="Disordered" evidence="1">
    <location>
        <begin position="166"/>
        <end position="215"/>
    </location>
</feature>